<keyword evidence="2" id="KW-0378">Hydrolase</keyword>
<proteinExistence type="predicted"/>
<reference evidence="2" key="2">
    <citation type="submission" date="2021-04" db="EMBL/GenBank/DDBJ databases">
        <authorList>
            <person name="Gilroy R."/>
        </authorList>
    </citation>
    <scope>NUCLEOTIDE SEQUENCE</scope>
    <source>
        <strain evidence="2">ChiGjej4B4-7305</strain>
    </source>
</reference>
<evidence type="ECO:0000259" key="1">
    <source>
        <dbReference type="Pfam" id="PF00561"/>
    </source>
</evidence>
<dbReference type="InterPro" id="IPR029058">
    <property type="entry name" value="AB_hydrolase_fold"/>
</dbReference>
<organism evidence="2 3">
    <name type="scientific">Candidatus Ruania gallistercoris</name>
    <dbReference type="NCBI Taxonomy" id="2838746"/>
    <lineage>
        <taxon>Bacteria</taxon>
        <taxon>Bacillati</taxon>
        <taxon>Actinomycetota</taxon>
        <taxon>Actinomycetes</taxon>
        <taxon>Micrococcales</taxon>
        <taxon>Ruaniaceae</taxon>
        <taxon>Ruania</taxon>
    </lineage>
</organism>
<dbReference type="PRINTS" id="PR00111">
    <property type="entry name" value="ABHYDROLASE"/>
</dbReference>
<dbReference type="PANTHER" id="PTHR43194:SF2">
    <property type="entry name" value="PEROXISOMAL MEMBRANE PROTEIN LPX1"/>
    <property type="match status" value="1"/>
</dbReference>
<reference evidence="2" key="1">
    <citation type="journal article" date="2021" name="PeerJ">
        <title>Extensive microbial diversity within the chicken gut microbiome revealed by metagenomics and culture.</title>
        <authorList>
            <person name="Gilroy R."/>
            <person name="Ravi A."/>
            <person name="Getino M."/>
            <person name="Pursley I."/>
            <person name="Horton D.L."/>
            <person name="Alikhan N.F."/>
            <person name="Baker D."/>
            <person name="Gharbi K."/>
            <person name="Hall N."/>
            <person name="Watson M."/>
            <person name="Adriaenssens E.M."/>
            <person name="Foster-Nyarko E."/>
            <person name="Jarju S."/>
            <person name="Secka A."/>
            <person name="Antonio M."/>
            <person name="Oren A."/>
            <person name="Chaudhuri R.R."/>
            <person name="La Ragione R."/>
            <person name="Hildebrand F."/>
            <person name="Pallen M.J."/>
        </authorList>
    </citation>
    <scope>NUCLEOTIDE SEQUENCE</scope>
    <source>
        <strain evidence="2">ChiGjej4B4-7305</strain>
    </source>
</reference>
<dbReference type="AlphaFoldDB" id="A0A9D2J3Z4"/>
<dbReference type="Gene3D" id="3.40.50.1820">
    <property type="entry name" value="alpha/beta hydrolase"/>
    <property type="match status" value="1"/>
</dbReference>
<sequence length="289" mass="31280">MGDGVSIEIDRDGVALAIVDLGGNGPPLLLLHGLAGSSRELLPTAWALSDSFRVLLMDQRGHGRSARRPTDLFRHSFVADVIAVLEQVVPGQPCVLVGQSMGAHTAFLVAAARPDLVTRLVMLEGHAAGSDDPEEAASLGRYFASWPTPFADEEAARVYLGGAPVVDAWVADLEATPEGLVPRFDADVMERSIEAVHEPRWEEWEALQVPTLAVFAKEGMFGDTDKDELIRRRPATARIDLSVGGHDAHLDAFEEWISALRWWLLSETEPAISRWGTGEKGGFSCRPAG</sequence>
<dbReference type="InterPro" id="IPR000073">
    <property type="entry name" value="AB_hydrolase_1"/>
</dbReference>
<dbReference type="GO" id="GO:0016787">
    <property type="term" value="F:hydrolase activity"/>
    <property type="evidence" value="ECO:0007669"/>
    <property type="project" value="UniProtKB-KW"/>
</dbReference>
<feature type="domain" description="AB hydrolase-1" evidence="1">
    <location>
        <begin position="26"/>
        <end position="138"/>
    </location>
</feature>
<dbReference type="SUPFAM" id="SSF53474">
    <property type="entry name" value="alpha/beta-Hydrolases"/>
    <property type="match status" value="1"/>
</dbReference>
<dbReference type="EMBL" id="DXBY01000142">
    <property type="protein sequence ID" value="HIZ35781.1"/>
    <property type="molecule type" value="Genomic_DNA"/>
</dbReference>
<gene>
    <name evidence="2" type="ORF">H9815_08380</name>
</gene>
<evidence type="ECO:0000313" key="3">
    <source>
        <dbReference type="Proteomes" id="UP000824037"/>
    </source>
</evidence>
<name>A0A9D2J3Z4_9MICO</name>
<dbReference type="PANTHER" id="PTHR43194">
    <property type="entry name" value="HYDROLASE ALPHA/BETA FOLD FAMILY"/>
    <property type="match status" value="1"/>
</dbReference>
<evidence type="ECO:0000313" key="2">
    <source>
        <dbReference type="EMBL" id="HIZ35781.1"/>
    </source>
</evidence>
<comment type="caution">
    <text evidence="2">The sequence shown here is derived from an EMBL/GenBank/DDBJ whole genome shotgun (WGS) entry which is preliminary data.</text>
</comment>
<accession>A0A9D2J3Z4</accession>
<dbReference type="Proteomes" id="UP000824037">
    <property type="component" value="Unassembled WGS sequence"/>
</dbReference>
<dbReference type="InterPro" id="IPR050228">
    <property type="entry name" value="Carboxylesterase_BioH"/>
</dbReference>
<dbReference type="Pfam" id="PF00561">
    <property type="entry name" value="Abhydrolase_1"/>
    <property type="match status" value="1"/>
</dbReference>
<protein>
    <submittedName>
        <fullName evidence="2">Alpha/beta hydrolase</fullName>
    </submittedName>
</protein>